<dbReference type="OrthoDB" id="9774900at2"/>
<name>A0A6I4LV18_9SPHN</name>
<accession>A0A6I4LV18</accession>
<reference evidence="6 7" key="1">
    <citation type="submission" date="2019-01" db="EMBL/GenBank/DDBJ databases">
        <title>Sphingorhabdus lacus sp.nov., isolated from an oligotrophic freshwater lake.</title>
        <authorList>
            <person name="Park M."/>
        </authorList>
    </citation>
    <scope>NUCLEOTIDE SEQUENCE [LARGE SCALE GENOMIC DNA]</scope>
    <source>
        <strain evidence="6 7">IMCC26285</strain>
    </source>
</reference>
<dbReference type="GO" id="GO:0006508">
    <property type="term" value="P:proteolysis"/>
    <property type="evidence" value="ECO:0007669"/>
    <property type="project" value="UniProtKB-KW"/>
</dbReference>
<dbReference type="EMBL" id="SDWJ01000001">
    <property type="protein sequence ID" value="MVZ96871.1"/>
    <property type="molecule type" value="Genomic_DNA"/>
</dbReference>
<gene>
    <name evidence="6" type="ORF">EUU23_04020</name>
</gene>
<comment type="caution">
    <text evidence="6">The sequence shown here is derived from an EMBL/GenBank/DDBJ whole genome shotgun (WGS) entry which is preliminary data.</text>
</comment>
<dbReference type="AlphaFoldDB" id="A0A6I4LV18"/>
<evidence type="ECO:0000313" key="7">
    <source>
        <dbReference type="Proteomes" id="UP000471147"/>
    </source>
</evidence>
<keyword evidence="6" id="KW-0645">Protease</keyword>
<proteinExistence type="predicted"/>
<keyword evidence="4 5" id="KW-0472">Membrane</keyword>
<dbReference type="PANTHER" id="PTHR30168:SF0">
    <property type="entry name" value="INNER MEMBRANE PROTEIN"/>
    <property type="match status" value="1"/>
</dbReference>
<dbReference type="PANTHER" id="PTHR30168">
    <property type="entry name" value="PUTATIVE MEMBRANE PROTEIN YPFJ"/>
    <property type="match status" value="1"/>
</dbReference>
<dbReference type="Pfam" id="PF04228">
    <property type="entry name" value="Zn_peptidase"/>
    <property type="match status" value="1"/>
</dbReference>
<feature type="transmembrane region" description="Helical" evidence="5">
    <location>
        <begin position="51"/>
        <end position="73"/>
    </location>
</feature>
<evidence type="ECO:0000256" key="2">
    <source>
        <dbReference type="ARBA" id="ARBA00022692"/>
    </source>
</evidence>
<evidence type="ECO:0000313" key="6">
    <source>
        <dbReference type="EMBL" id="MVZ96871.1"/>
    </source>
</evidence>
<dbReference type="GO" id="GO:0008237">
    <property type="term" value="F:metallopeptidase activity"/>
    <property type="evidence" value="ECO:0007669"/>
    <property type="project" value="UniProtKB-KW"/>
</dbReference>
<dbReference type="InterPro" id="IPR007343">
    <property type="entry name" value="Uncharacterised_pept_Zn_put"/>
</dbReference>
<feature type="transmembrane region" description="Helical" evidence="5">
    <location>
        <begin position="20"/>
        <end position="42"/>
    </location>
</feature>
<keyword evidence="7" id="KW-1185">Reference proteome</keyword>
<dbReference type="Proteomes" id="UP000471147">
    <property type="component" value="Unassembled WGS sequence"/>
</dbReference>
<keyword evidence="2 5" id="KW-0812">Transmembrane</keyword>
<evidence type="ECO:0000256" key="4">
    <source>
        <dbReference type="ARBA" id="ARBA00023136"/>
    </source>
</evidence>
<protein>
    <submittedName>
        <fullName evidence="6">Zinc metalloprotease</fullName>
    </submittedName>
</protein>
<dbReference type="RefSeq" id="WP_160352812.1">
    <property type="nucleotide sequence ID" value="NZ_SDWJ01000001.1"/>
</dbReference>
<evidence type="ECO:0000256" key="5">
    <source>
        <dbReference type="SAM" id="Phobius"/>
    </source>
</evidence>
<keyword evidence="6" id="KW-0482">Metalloprotease</keyword>
<dbReference type="GO" id="GO:0016020">
    <property type="term" value="C:membrane"/>
    <property type="evidence" value="ECO:0007669"/>
    <property type="project" value="UniProtKB-SubCell"/>
</dbReference>
<evidence type="ECO:0000256" key="3">
    <source>
        <dbReference type="ARBA" id="ARBA00022989"/>
    </source>
</evidence>
<evidence type="ECO:0000256" key="1">
    <source>
        <dbReference type="ARBA" id="ARBA00004167"/>
    </source>
</evidence>
<keyword evidence="3 5" id="KW-1133">Transmembrane helix</keyword>
<keyword evidence="6" id="KW-0378">Hydrolase</keyword>
<sequence length="295" mass="31061">MRLDDLDPSGNVSDQGSGGGGFGGGGGGGMLGLIFGLLPMLLGRKMGCGSVLLIAVVGYFVVSSGMLTMGGPVSAPGTSQQSSTGNVACDTQEELFACRVLKSTEDTWGKLLRDYRPTKLNFYQGGGQSGCGPAQSAMGPFYCPSDEGIYLDTSFFQQMEKQMGAGGDFAYAYVVAHEVGHHVQNLAGIANQVRKLQAQSSQTDGNRLQVAMELQADCFAGVWAGINSDRIEPGDIEEGMRAANAIGDDTLMQQAGRAPVESMFTHGTSEQRMEALQRGIRSKNPSACNYLQGVQ</sequence>
<comment type="subcellular location">
    <subcellularLocation>
        <location evidence="1">Membrane</location>
        <topology evidence="1">Single-pass membrane protein</topology>
    </subcellularLocation>
</comment>
<organism evidence="6 7">
    <name type="scientific">Sphingorhabdus profundilacus</name>
    <dbReference type="NCBI Taxonomy" id="2509718"/>
    <lineage>
        <taxon>Bacteria</taxon>
        <taxon>Pseudomonadati</taxon>
        <taxon>Pseudomonadota</taxon>
        <taxon>Alphaproteobacteria</taxon>
        <taxon>Sphingomonadales</taxon>
        <taxon>Sphingomonadaceae</taxon>
        <taxon>Sphingorhabdus</taxon>
    </lineage>
</organism>